<feature type="transmembrane region" description="Helical" evidence="1">
    <location>
        <begin position="71"/>
        <end position="94"/>
    </location>
</feature>
<keyword evidence="1" id="KW-0472">Membrane</keyword>
<evidence type="ECO:0000256" key="1">
    <source>
        <dbReference type="SAM" id="Phobius"/>
    </source>
</evidence>
<feature type="transmembrane region" description="Helical" evidence="1">
    <location>
        <begin position="114"/>
        <end position="139"/>
    </location>
</feature>
<evidence type="ECO:0000313" key="3">
    <source>
        <dbReference type="Proteomes" id="UP000294194"/>
    </source>
</evidence>
<dbReference type="Proteomes" id="UP000294194">
    <property type="component" value="Unassembled WGS sequence"/>
</dbReference>
<keyword evidence="3" id="KW-1185">Reference proteome</keyword>
<dbReference type="AlphaFoldDB" id="A0A4Q9GRB1"/>
<feature type="transmembrane region" description="Helical" evidence="1">
    <location>
        <begin position="7"/>
        <end position="27"/>
    </location>
</feature>
<gene>
    <name evidence="2" type="ORF">EYE40_08785</name>
</gene>
<name>A0A4Q9GRB1_9MICO</name>
<keyword evidence="1" id="KW-0812">Transmembrane</keyword>
<feature type="transmembrane region" description="Helical" evidence="1">
    <location>
        <begin position="39"/>
        <end position="64"/>
    </location>
</feature>
<protein>
    <submittedName>
        <fullName evidence="2">Uncharacterized protein</fullName>
    </submittedName>
</protein>
<dbReference type="EMBL" id="SISG01000001">
    <property type="protein sequence ID" value="TBN57476.1"/>
    <property type="molecule type" value="Genomic_DNA"/>
</dbReference>
<proteinExistence type="predicted"/>
<keyword evidence="1" id="KW-1133">Transmembrane helix</keyword>
<dbReference type="RefSeq" id="WP_130981587.1">
    <property type="nucleotide sequence ID" value="NZ_SISG01000001.1"/>
</dbReference>
<reference evidence="3" key="1">
    <citation type="submission" date="2019-02" db="EMBL/GenBank/DDBJ databases">
        <title>Glaciihabitans arcticus sp. nov., a psychrotolerant bacterium isolated from polar soil.</title>
        <authorList>
            <person name="Dahal R.H."/>
        </authorList>
    </citation>
    <scope>NUCLEOTIDE SEQUENCE [LARGE SCALE GENOMIC DNA]</scope>
    <source>
        <strain evidence="3">RP-3-7</strain>
    </source>
</reference>
<accession>A0A4Q9GRB1</accession>
<organism evidence="2 3">
    <name type="scientific">Glaciihabitans arcticus</name>
    <dbReference type="NCBI Taxonomy" id="2668039"/>
    <lineage>
        <taxon>Bacteria</taxon>
        <taxon>Bacillati</taxon>
        <taxon>Actinomycetota</taxon>
        <taxon>Actinomycetes</taxon>
        <taxon>Micrococcales</taxon>
        <taxon>Microbacteriaceae</taxon>
        <taxon>Glaciihabitans</taxon>
    </lineage>
</organism>
<evidence type="ECO:0000313" key="2">
    <source>
        <dbReference type="EMBL" id="TBN57476.1"/>
    </source>
</evidence>
<sequence length="151" mass="15823">MSSTRKIQIALIVVGVGLLAVGGLTLLDDVNPKRYLGLATWLLGALIVHDGIIAPTVFAIVLLFRRASKSVPVVLLLIVQGALVVGSIIVLIVVPEILKKAIGSANATLLPLDYTLNLVLFLAVLAVLTAGAAGAYLALRRQKARSPLTQD</sequence>
<comment type="caution">
    <text evidence="2">The sequence shown here is derived from an EMBL/GenBank/DDBJ whole genome shotgun (WGS) entry which is preliminary data.</text>
</comment>